<dbReference type="Gramene" id="OB07G19460.1">
    <property type="protein sequence ID" value="OB07G19460.1"/>
    <property type="gene ID" value="OB07G19460"/>
</dbReference>
<name>J3MKL4_ORYBR</name>
<reference evidence="1" key="1">
    <citation type="journal article" date="2013" name="Nat. Commun.">
        <title>Whole-genome sequencing of Oryza brachyantha reveals mechanisms underlying Oryza genome evolution.</title>
        <authorList>
            <person name="Chen J."/>
            <person name="Huang Q."/>
            <person name="Gao D."/>
            <person name="Wang J."/>
            <person name="Lang Y."/>
            <person name="Liu T."/>
            <person name="Li B."/>
            <person name="Bai Z."/>
            <person name="Luis Goicoechea J."/>
            <person name="Liang C."/>
            <person name="Chen C."/>
            <person name="Zhang W."/>
            <person name="Sun S."/>
            <person name="Liao Y."/>
            <person name="Zhang X."/>
            <person name="Yang L."/>
            <person name="Song C."/>
            <person name="Wang M."/>
            <person name="Shi J."/>
            <person name="Liu G."/>
            <person name="Liu J."/>
            <person name="Zhou H."/>
            <person name="Zhou W."/>
            <person name="Yu Q."/>
            <person name="An N."/>
            <person name="Chen Y."/>
            <person name="Cai Q."/>
            <person name="Wang B."/>
            <person name="Liu B."/>
            <person name="Min J."/>
            <person name="Huang Y."/>
            <person name="Wu H."/>
            <person name="Li Z."/>
            <person name="Zhang Y."/>
            <person name="Yin Y."/>
            <person name="Song W."/>
            <person name="Jiang J."/>
            <person name="Jackson S.A."/>
            <person name="Wing R.A."/>
            <person name="Wang J."/>
            <person name="Chen M."/>
        </authorList>
    </citation>
    <scope>NUCLEOTIDE SEQUENCE [LARGE SCALE GENOMIC DNA]</scope>
    <source>
        <strain evidence="1">cv. IRGC 101232</strain>
    </source>
</reference>
<reference evidence="1" key="2">
    <citation type="submission" date="2013-04" db="UniProtKB">
        <authorList>
            <consortium name="EnsemblPlants"/>
        </authorList>
    </citation>
    <scope>IDENTIFICATION</scope>
</reference>
<dbReference type="EnsemblPlants" id="OB07G19460.1">
    <property type="protein sequence ID" value="OB07G19460.1"/>
    <property type="gene ID" value="OB07G19460"/>
</dbReference>
<evidence type="ECO:0000313" key="1">
    <source>
        <dbReference type="EnsemblPlants" id="OB07G19460.1"/>
    </source>
</evidence>
<dbReference type="AlphaFoldDB" id="J3MKL4"/>
<accession>J3MKL4</accession>
<protein>
    <submittedName>
        <fullName evidence="1">Uncharacterized protein</fullName>
    </submittedName>
</protein>
<sequence>LPATHQQEYLYHLLWPGHVPSPFHPLLFKLNESTLTLLHSGDSPPCSMHNCTLISFSFDAKAVTVASQRRSN</sequence>
<dbReference type="Proteomes" id="UP000006038">
    <property type="component" value="Chromosome 7"/>
</dbReference>
<dbReference type="HOGENOM" id="CLU_2729772_0_0_1"/>
<organism evidence="1">
    <name type="scientific">Oryza brachyantha</name>
    <name type="common">malo sina</name>
    <dbReference type="NCBI Taxonomy" id="4533"/>
    <lineage>
        <taxon>Eukaryota</taxon>
        <taxon>Viridiplantae</taxon>
        <taxon>Streptophyta</taxon>
        <taxon>Embryophyta</taxon>
        <taxon>Tracheophyta</taxon>
        <taxon>Spermatophyta</taxon>
        <taxon>Magnoliopsida</taxon>
        <taxon>Liliopsida</taxon>
        <taxon>Poales</taxon>
        <taxon>Poaceae</taxon>
        <taxon>BOP clade</taxon>
        <taxon>Oryzoideae</taxon>
        <taxon>Oryzeae</taxon>
        <taxon>Oryzinae</taxon>
        <taxon>Oryza</taxon>
    </lineage>
</organism>
<proteinExistence type="predicted"/>
<keyword evidence="2" id="KW-1185">Reference proteome</keyword>
<evidence type="ECO:0000313" key="2">
    <source>
        <dbReference type="Proteomes" id="UP000006038"/>
    </source>
</evidence>